<dbReference type="InterPro" id="IPR013087">
    <property type="entry name" value="Znf_C2H2_type"/>
</dbReference>
<dbReference type="GO" id="GO:0008270">
    <property type="term" value="F:zinc ion binding"/>
    <property type="evidence" value="ECO:0007669"/>
    <property type="project" value="UniProtKB-KW"/>
</dbReference>
<dbReference type="PROSITE" id="PS00028">
    <property type="entry name" value="ZINC_FINGER_C2H2_1"/>
    <property type="match status" value="1"/>
</dbReference>
<dbReference type="InterPro" id="IPR036236">
    <property type="entry name" value="Znf_C2H2_sf"/>
</dbReference>
<evidence type="ECO:0000256" key="1">
    <source>
        <dbReference type="PROSITE-ProRule" id="PRU00042"/>
    </source>
</evidence>
<organism evidence="4 5">
    <name type="scientific">Eumeta variegata</name>
    <name type="common">Bagworm moth</name>
    <name type="synonym">Eumeta japonica</name>
    <dbReference type="NCBI Taxonomy" id="151549"/>
    <lineage>
        <taxon>Eukaryota</taxon>
        <taxon>Metazoa</taxon>
        <taxon>Ecdysozoa</taxon>
        <taxon>Arthropoda</taxon>
        <taxon>Hexapoda</taxon>
        <taxon>Insecta</taxon>
        <taxon>Pterygota</taxon>
        <taxon>Neoptera</taxon>
        <taxon>Endopterygota</taxon>
        <taxon>Lepidoptera</taxon>
        <taxon>Glossata</taxon>
        <taxon>Ditrysia</taxon>
        <taxon>Tineoidea</taxon>
        <taxon>Psychidae</taxon>
        <taxon>Oiketicinae</taxon>
        <taxon>Eumeta</taxon>
    </lineage>
</organism>
<evidence type="ECO:0000313" key="5">
    <source>
        <dbReference type="Proteomes" id="UP000299102"/>
    </source>
</evidence>
<keyword evidence="1" id="KW-0863">Zinc-finger</keyword>
<comment type="caution">
    <text evidence="4">The sequence shown here is derived from an EMBL/GenBank/DDBJ whole genome shotgun (WGS) entry which is preliminary data.</text>
</comment>
<evidence type="ECO:0000256" key="2">
    <source>
        <dbReference type="SAM" id="MobiDB-lite"/>
    </source>
</evidence>
<keyword evidence="5" id="KW-1185">Reference proteome</keyword>
<feature type="region of interest" description="Disordered" evidence="2">
    <location>
        <begin position="48"/>
        <end position="92"/>
    </location>
</feature>
<feature type="domain" description="C2H2-type" evidence="3">
    <location>
        <begin position="349"/>
        <end position="376"/>
    </location>
</feature>
<feature type="compositionally biased region" description="Basic residues" evidence="2">
    <location>
        <begin position="81"/>
        <end position="92"/>
    </location>
</feature>
<feature type="compositionally biased region" description="Basic residues" evidence="2">
    <location>
        <begin position="48"/>
        <end position="63"/>
    </location>
</feature>
<dbReference type="SMART" id="SM00355">
    <property type="entry name" value="ZnF_C2H2"/>
    <property type="match status" value="2"/>
</dbReference>
<evidence type="ECO:0000259" key="3">
    <source>
        <dbReference type="PROSITE" id="PS50157"/>
    </source>
</evidence>
<sequence length="582" mass="66565">MSDSDGAIEYLDEDADIVQQCVITSNVDVPIVPMPVIKSPLLVERKRRTVASSHHSHSAQKRRKDVDDDEDYDPRKNANSKMKRKSYSVHKKSSPFNRIKTPVAPAFSPTPKEIHTQKFVSSTENVIVKQKTEPKTTVEADKPSNEIVHVYDYRDPLCIRDEPFVGNEEEMGHIKDWNRLCYEQLIKHENPLMPDEPDTYTKKSLIFRNVCNNLTGKEVPTVWSRLTIRNQDGRKKSEGFESILPNFTTAKIDFEMSTPTPRNQKSPVLSSNCVILTKEEHKDGEVLVGYRPQEALAHVFKAMQELVEVEGKMSNLKYLEEKLQCKICTSCYQYSWRGARQEKFGRKQIKCGICSRGFINTYNFVSHLKVHSAEEVKLNKKALCKTLAESIGYHYKCRICQKNNSTIKEARKHMLVHKVTNLLFGHELSKQALSRTLDPPSCPHWGVYLKQQCGAGRNKRGKASVTSRLSLNAGARRSSEIKKKTRVGAGLTRLRVLLDDHAPSPWTLGKMLQLKRVRMGIRQCFHKSLLSIRAREIQRASNQHTFLYRHKLVDFLRSISCLVQYLCCSVLHALKSALDLTC</sequence>
<dbReference type="EMBL" id="BGZK01000010">
    <property type="protein sequence ID" value="GBP03421.1"/>
    <property type="molecule type" value="Genomic_DNA"/>
</dbReference>
<keyword evidence="1" id="KW-0479">Metal-binding</keyword>
<dbReference type="AlphaFoldDB" id="A0A4C1SQT2"/>
<gene>
    <name evidence="4" type="ORF">EVAR_101790_1</name>
</gene>
<dbReference type="SUPFAM" id="SSF57667">
    <property type="entry name" value="beta-beta-alpha zinc fingers"/>
    <property type="match status" value="1"/>
</dbReference>
<dbReference type="Gene3D" id="3.30.160.60">
    <property type="entry name" value="Classic Zinc Finger"/>
    <property type="match status" value="1"/>
</dbReference>
<evidence type="ECO:0000313" key="4">
    <source>
        <dbReference type="EMBL" id="GBP03421.1"/>
    </source>
</evidence>
<dbReference type="OrthoDB" id="7489838at2759"/>
<accession>A0A4C1SQT2</accession>
<reference evidence="4 5" key="1">
    <citation type="journal article" date="2019" name="Commun. Biol.">
        <title>The bagworm genome reveals a unique fibroin gene that provides high tensile strength.</title>
        <authorList>
            <person name="Kono N."/>
            <person name="Nakamura H."/>
            <person name="Ohtoshi R."/>
            <person name="Tomita M."/>
            <person name="Numata K."/>
            <person name="Arakawa K."/>
        </authorList>
    </citation>
    <scope>NUCLEOTIDE SEQUENCE [LARGE SCALE GENOMIC DNA]</scope>
</reference>
<proteinExistence type="predicted"/>
<name>A0A4C1SQT2_EUMVA</name>
<protein>
    <recommendedName>
        <fullName evidence="3">C2H2-type domain-containing protein</fullName>
    </recommendedName>
</protein>
<dbReference type="Proteomes" id="UP000299102">
    <property type="component" value="Unassembled WGS sequence"/>
</dbReference>
<keyword evidence="1" id="KW-0862">Zinc</keyword>
<dbReference type="PROSITE" id="PS50157">
    <property type="entry name" value="ZINC_FINGER_C2H2_2"/>
    <property type="match status" value="1"/>
</dbReference>